<keyword evidence="3" id="KW-1185">Reference proteome</keyword>
<organism evidence="2 3">
    <name type="scientific">Brevundimonas lenta</name>
    <dbReference type="NCBI Taxonomy" id="424796"/>
    <lineage>
        <taxon>Bacteria</taxon>
        <taxon>Pseudomonadati</taxon>
        <taxon>Pseudomonadota</taxon>
        <taxon>Alphaproteobacteria</taxon>
        <taxon>Caulobacterales</taxon>
        <taxon>Caulobacteraceae</taxon>
        <taxon>Brevundimonas</taxon>
    </lineage>
</organism>
<protein>
    <recommendedName>
        <fullName evidence="4">Lipoprotein</fullName>
    </recommendedName>
</protein>
<comment type="caution">
    <text evidence="2">The sequence shown here is derived from an EMBL/GenBank/DDBJ whole genome shotgun (WGS) entry which is preliminary data.</text>
</comment>
<evidence type="ECO:0000313" key="2">
    <source>
        <dbReference type="EMBL" id="MBB4084336.1"/>
    </source>
</evidence>
<reference evidence="2 3" key="1">
    <citation type="submission" date="2020-08" db="EMBL/GenBank/DDBJ databases">
        <title>Genomic Encyclopedia of Type Strains, Phase IV (KMG-IV): sequencing the most valuable type-strain genomes for metagenomic binning, comparative biology and taxonomic classification.</title>
        <authorList>
            <person name="Goeker M."/>
        </authorList>
    </citation>
    <scope>NUCLEOTIDE SEQUENCE [LARGE SCALE GENOMIC DNA]</scope>
    <source>
        <strain evidence="2 3">DSM 23960</strain>
    </source>
</reference>
<feature type="chain" id="PRO_5031506420" description="Lipoprotein" evidence="1">
    <location>
        <begin position="21"/>
        <end position="75"/>
    </location>
</feature>
<keyword evidence="1" id="KW-0732">Signal</keyword>
<evidence type="ECO:0000313" key="3">
    <source>
        <dbReference type="Proteomes" id="UP000529946"/>
    </source>
</evidence>
<dbReference type="PROSITE" id="PS51257">
    <property type="entry name" value="PROKAR_LIPOPROTEIN"/>
    <property type="match status" value="1"/>
</dbReference>
<name>A0A7W6JFV2_9CAUL</name>
<feature type="signal peptide" evidence="1">
    <location>
        <begin position="1"/>
        <end position="20"/>
    </location>
</feature>
<dbReference type="RefSeq" id="WP_183205658.1">
    <property type="nucleotide sequence ID" value="NZ_BAAAER010000003.1"/>
</dbReference>
<dbReference type="EMBL" id="JACIDM010000003">
    <property type="protein sequence ID" value="MBB4084336.1"/>
    <property type="molecule type" value="Genomic_DNA"/>
</dbReference>
<evidence type="ECO:0008006" key="4">
    <source>
        <dbReference type="Google" id="ProtNLM"/>
    </source>
</evidence>
<dbReference type="Proteomes" id="UP000529946">
    <property type="component" value="Unassembled WGS sequence"/>
</dbReference>
<proteinExistence type="predicted"/>
<gene>
    <name evidence="2" type="ORF">GGR12_003224</name>
</gene>
<accession>A0A7W6JFV2</accession>
<sequence length="75" mass="7725">MRTSAAIALMAAGLGLAACANTGATGTYQTELQRLNEDCRSRGGILVPTPGQENANPAANNFCQISGRNASRLSE</sequence>
<dbReference type="AlphaFoldDB" id="A0A7W6JFV2"/>
<evidence type="ECO:0000256" key="1">
    <source>
        <dbReference type="SAM" id="SignalP"/>
    </source>
</evidence>